<evidence type="ECO:0000256" key="5">
    <source>
        <dbReference type="PIRSR" id="PIRSR016020-1"/>
    </source>
</evidence>
<protein>
    <recommendedName>
        <fullName evidence="4">Putative glucose-6-phosphate 1-epimerase</fullName>
        <ecNumber evidence="4">5.1.3.15</ecNumber>
    </recommendedName>
</protein>
<comment type="catalytic activity">
    <reaction evidence="1">
        <text>alpha-D-glucose 6-phosphate = beta-D-glucose 6-phosphate</text>
        <dbReference type="Rhea" id="RHEA:16249"/>
        <dbReference type="ChEBI" id="CHEBI:58225"/>
        <dbReference type="ChEBI" id="CHEBI:58247"/>
        <dbReference type="EC" id="5.1.3.15"/>
    </reaction>
</comment>
<name>V2TH44_9GAMM</name>
<sequence>MNIKSQKIGSLDTLKIENHFCEAVISFQGAQVLSYKLKTKNGLSEKLWLSDLNKYQSNKAIRGGIPLCFPWFGKSHISDSHPSHGFARNILWEFKEVIESEDGHDLSFELVDNEETIEIWPFEFSLIQTIHCGQSLSVEFELENRSDKSFDYAFAWHSYFAVEDIFSTKVEGLQDAEYIDQLNQNKCEIQQVEDIIVDGEIDRIYPKTQGNFVIRSELSEFTYVQTNTNSAVVWNPWIEKSRRLADMRDDAWKEFICVETGNVLPINSLAPNQKDKFNLTIYV</sequence>
<comment type="caution">
    <text evidence="6">The sequence shown here is derived from an EMBL/GenBank/DDBJ whole genome shotgun (WGS) entry which is preliminary data.</text>
</comment>
<dbReference type="InterPro" id="IPR008183">
    <property type="entry name" value="Aldose_1/G6P_1-epimerase"/>
</dbReference>
<dbReference type="SUPFAM" id="SSF74650">
    <property type="entry name" value="Galactose mutarotase-like"/>
    <property type="match status" value="1"/>
</dbReference>
<evidence type="ECO:0000313" key="6">
    <source>
        <dbReference type="EMBL" id="ESK36947.1"/>
    </source>
</evidence>
<dbReference type="AlphaFoldDB" id="V2TH44"/>
<dbReference type="PATRIC" id="fig|1392540.3.peg.2310"/>
<feature type="active site" evidence="5">
    <location>
        <position position="157"/>
    </location>
</feature>
<dbReference type="eggNOG" id="COG0676">
    <property type="taxonomic scope" value="Bacteria"/>
</dbReference>
<keyword evidence="3 4" id="KW-0413">Isomerase</keyword>
<dbReference type="EMBL" id="AYER01000011">
    <property type="protein sequence ID" value="ESK36947.1"/>
    <property type="molecule type" value="Genomic_DNA"/>
</dbReference>
<evidence type="ECO:0000256" key="1">
    <source>
        <dbReference type="ARBA" id="ARBA00001096"/>
    </source>
</evidence>
<dbReference type="GO" id="GO:0005975">
    <property type="term" value="P:carbohydrate metabolic process"/>
    <property type="evidence" value="ECO:0007669"/>
    <property type="project" value="InterPro"/>
</dbReference>
<dbReference type="PANTHER" id="PTHR11122:SF13">
    <property type="entry name" value="GLUCOSE-6-PHOSPHATE 1-EPIMERASE"/>
    <property type="match status" value="1"/>
</dbReference>
<gene>
    <name evidence="6" type="ORF">P256_02392</name>
</gene>
<evidence type="ECO:0000256" key="3">
    <source>
        <dbReference type="ARBA" id="ARBA00023235"/>
    </source>
</evidence>
<keyword evidence="7" id="KW-1185">Reference proteome</keyword>
<dbReference type="OrthoDB" id="9790727at2"/>
<evidence type="ECO:0000256" key="4">
    <source>
        <dbReference type="PIRNR" id="PIRNR016020"/>
    </source>
</evidence>
<dbReference type="Gene3D" id="2.70.98.10">
    <property type="match status" value="1"/>
</dbReference>
<feature type="active site" evidence="5">
    <location>
        <position position="259"/>
    </location>
</feature>
<dbReference type="InterPro" id="IPR025532">
    <property type="entry name" value="G6P_1-epimerase"/>
</dbReference>
<dbReference type="InterPro" id="IPR011013">
    <property type="entry name" value="Gal_mutarotase_sf_dom"/>
</dbReference>
<proteinExistence type="inferred from homology"/>
<comment type="similarity">
    <text evidence="2 4">Belongs to the glucose-6-phosphate 1-epimerase family.</text>
</comment>
<dbReference type="GO" id="GO:0047938">
    <property type="term" value="F:glucose-6-phosphate 1-epimerase activity"/>
    <property type="evidence" value="ECO:0007669"/>
    <property type="project" value="UniProtKB-UniRule"/>
</dbReference>
<dbReference type="RefSeq" id="WP_023274002.1">
    <property type="nucleotide sequence ID" value="NZ_KI530737.1"/>
</dbReference>
<organism evidence="6 7">
    <name type="scientific">Acinetobacter nectaris CIP 110549</name>
    <dbReference type="NCBI Taxonomy" id="1392540"/>
    <lineage>
        <taxon>Bacteria</taxon>
        <taxon>Pseudomonadati</taxon>
        <taxon>Pseudomonadota</taxon>
        <taxon>Gammaproteobacteria</taxon>
        <taxon>Moraxellales</taxon>
        <taxon>Moraxellaceae</taxon>
        <taxon>Acinetobacter</taxon>
    </lineage>
</organism>
<dbReference type="HOGENOM" id="CLU_048345_4_0_6"/>
<evidence type="ECO:0000256" key="2">
    <source>
        <dbReference type="ARBA" id="ARBA00005866"/>
    </source>
</evidence>
<dbReference type="Proteomes" id="UP000023785">
    <property type="component" value="Unassembled WGS sequence"/>
</dbReference>
<dbReference type="EC" id="5.1.3.15" evidence="4"/>
<dbReference type="PIRSF" id="PIRSF016020">
    <property type="entry name" value="PHexose_mutarotase"/>
    <property type="match status" value="1"/>
</dbReference>
<accession>V2TH44</accession>
<dbReference type="Pfam" id="PF01263">
    <property type="entry name" value="Aldose_epim"/>
    <property type="match status" value="1"/>
</dbReference>
<dbReference type="InterPro" id="IPR014718">
    <property type="entry name" value="GH-type_carb-bd"/>
</dbReference>
<evidence type="ECO:0000313" key="7">
    <source>
        <dbReference type="Proteomes" id="UP000023785"/>
    </source>
</evidence>
<reference evidence="6 7" key="1">
    <citation type="submission" date="2013-10" db="EMBL/GenBank/DDBJ databases">
        <title>The Genome Sequence of Acinetobacter nectaris CIP 110549.</title>
        <authorList>
            <consortium name="The Broad Institute Genomics Platform"/>
            <consortium name="The Broad Institute Genome Sequencing Center for Infectious Disease"/>
            <person name="Cerqueira G."/>
            <person name="Feldgarden M."/>
            <person name="Courvalin P."/>
            <person name="Grillot-Courvalin C."/>
            <person name="Clermont D."/>
            <person name="Rocha E."/>
            <person name="Yoon E.-J."/>
            <person name="Nemec A."/>
            <person name="Young S.K."/>
            <person name="Zeng Q."/>
            <person name="Gargeya S."/>
            <person name="Fitzgerald M."/>
            <person name="Abouelleil A."/>
            <person name="Alvarado L."/>
            <person name="Berlin A.M."/>
            <person name="Chapman S.B."/>
            <person name="Gainer-Dewar J."/>
            <person name="Goldberg J."/>
            <person name="Gnerre S."/>
            <person name="Griggs A."/>
            <person name="Gujja S."/>
            <person name="Hansen M."/>
            <person name="Howarth C."/>
            <person name="Imamovic A."/>
            <person name="Ireland A."/>
            <person name="Larimer J."/>
            <person name="McCowan C."/>
            <person name="Murphy C."/>
            <person name="Pearson M."/>
            <person name="Poon T.W."/>
            <person name="Priest M."/>
            <person name="Roberts A."/>
            <person name="Saif S."/>
            <person name="Shea T."/>
            <person name="Sykes S."/>
            <person name="Wortman J."/>
            <person name="Nusbaum C."/>
            <person name="Birren B."/>
        </authorList>
    </citation>
    <scope>NUCLEOTIDE SEQUENCE [LARGE SCALE GENOMIC DNA]</scope>
    <source>
        <strain evidence="6 7">CIP 110549</strain>
    </source>
</reference>
<dbReference type="GO" id="GO:0030246">
    <property type="term" value="F:carbohydrate binding"/>
    <property type="evidence" value="ECO:0007669"/>
    <property type="project" value="UniProtKB-UniRule"/>
</dbReference>
<dbReference type="CDD" id="cd09020">
    <property type="entry name" value="D-hex-6-P-epi_like"/>
    <property type="match status" value="1"/>
</dbReference>
<dbReference type="PANTHER" id="PTHR11122">
    <property type="entry name" value="APOSPORY-ASSOCIATED PROTEIN C-RELATED"/>
    <property type="match status" value="1"/>
</dbReference>
<dbReference type="STRING" id="1392540.P256_02392"/>